<organism evidence="1 2">
    <name type="scientific">Pseudoduganella buxea</name>
    <dbReference type="NCBI Taxonomy" id="1949069"/>
    <lineage>
        <taxon>Bacteria</taxon>
        <taxon>Pseudomonadati</taxon>
        <taxon>Pseudomonadota</taxon>
        <taxon>Betaproteobacteria</taxon>
        <taxon>Burkholderiales</taxon>
        <taxon>Oxalobacteraceae</taxon>
        <taxon>Telluria group</taxon>
        <taxon>Pseudoduganella</taxon>
    </lineage>
</organism>
<protein>
    <submittedName>
        <fullName evidence="1">Depolymerase</fullName>
    </submittedName>
</protein>
<dbReference type="Proteomes" id="UP000622638">
    <property type="component" value="Unassembled WGS sequence"/>
</dbReference>
<evidence type="ECO:0000313" key="1">
    <source>
        <dbReference type="EMBL" id="GGC09655.1"/>
    </source>
</evidence>
<accession>A0ABQ1KVC4</accession>
<comment type="caution">
    <text evidence="1">The sequence shown here is derived from an EMBL/GenBank/DDBJ whole genome shotgun (WGS) entry which is preliminary data.</text>
</comment>
<sequence>MKRRHLIHTGTVAIATVIVLLAAILLLSGSLRPALAEPVSLPSMKTGQLSVSGLSSGGFMAVQFDVAFSGNVVGAGIIAGGPYNCARGNVNVATTICSCTSGLPWCSASPGGTGVDNLVDTTAHYAARGQIDATANLAGQRIWLFSGRADSVVPTVVMDDLAAYYRHFVPPENIKYRSDIQAQHAIPTDGWGNRCDQLAAPYISNCGLDGAGELLNWIYGDLQPRSTAPAAGRFVEFNQAEFLPSPRRHGMATSGYLYIPPGCDGIGAGCRLHVAFHGCKQTQALVGQAHMRHAGYNAWADTNRIVVLYPQAAPVYPWANPNSCWDWFSYDDSNYALKTGRQMRAIKRMTERLMGTPGP</sequence>
<dbReference type="InterPro" id="IPR029058">
    <property type="entry name" value="AB_hydrolase_fold"/>
</dbReference>
<dbReference type="Gene3D" id="3.40.50.1820">
    <property type="entry name" value="alpha/beta hydrolase"/>
    <property type="match status" value="2"/>
</dbReference>
<evidence type="ECO:0000313" key="2">
    <source>
        <dbReference type="Proteomes" id="UP000622638"/>
    </source>
</evidence>
<dbReference type="PANTHER" id="PTHR42972">
    <property type="entry name" value="TOL-PAL SYSTEM PROTEIN TOLB"/>
    <property type="match status" value="1"/>
</dbReference>
<dbReference type="PANTHER" id="PTHR42972:SF8">
    <property type="entry name" value="POLYHYDROXYBUTYRATE DEPOLYMERASE"/>
    <property type="match status" value="1"/>
</dbReference>
<keyword evidence="2" id="KW-1185">Reference proteome</keyword>
<dbReference type="EMBL" id="BMKG01000014">
    <property type="protein sequence ID" value="GGC09655.1"/>
    <property type="molecule type" value="Genomic_DNA"/>
</dbReference>
<proteinExistence type="predicted"/>
<name>A0ABQ1KVC4_9BURK</name>
<reference evidence="2" key="1">
    <citation type="journal article" date="2019" name="Int. J. Syst. Evol. Microbiol.">
        <title>The Global Catalogue of Microorganisms (GCM) 10K type strain sequencing project: providing services to taxonomists for standard genome sequencing and annotation.</title>
        <authorList>
            <consortium name="The Broad Institute Genomics Platform"/>
            <consortium name="The Broad Institute Genome Sequencing Center for Infectious Disease"/>
            <person name="Wu L."/>
            <person name="Ma J."/>
        </authorList>
    </citation>
    <scope>NUCLEOTIDE SEQUENCE [LARGE SCALE GENOMIC DNA]</scope>
    <source>
        <strain evidence="2">CGMCC 1.15931</strain>
    </source>
</reference>
<gene>
    <name evidence="1" type="ORF">GCM10011572_33950</name>
</gene>
<dbReference type="SUPFAM" id="SSF53474">
    <property type="entry name" value="alpha/beta-Hydrolases"/>
    <property type="match status" value="1"/>
</dbReference>
<dbReference type="RefSeq" id="WP_229417497.1">
    <property type="nucleotide sequence ID" value="NZ_BMKG01000014.1"/>
</dbReference>